<dbReference type="Proteomes" id="UP000292036">
    <property type="component" value="Unassembled WGS sequence"/>
</dbReference>
<evidence type="ECO:0000313" key="1">
    <source>
        <dbReference type="EMBL" id="TAW29153.1"/>
    </source>
</evidence>
<sequence length="303" mass="34341">MAIKPAKKKLCFVVGPIGDDDSDDRIHADWLLEDIITPVFDEHFEDFEVTRADKISNPGQITSQVITSLLDAELVIADLTTLNPNAFYEIGIRHTIQKPIIHMHLEGQRIPFDIAPFRSIKFSRRRPVDIRGARTALLAAVQEATKDDHEVDNPVTFSRGKVEFEKTATPTERLLTDQIGDVRARLEFIEGYVAGGVTISRNTINYDSFEGSNVNRLLALPRKIAIVVRARSRNMSVNTFLKMVDEWASKAFESFNLEPSDQTGREIVISVSDTREHRGRAEMFRETYHTKEIQVSVGYPKDE</sequence>
<dbReference type="AlphaFoldDB" id="A0ABD7PP03"/>
<protein>
    <recommendedName>
        <fullName evidence="3">CD-NTase-associated protein 12/Pycsar effector protein TIR domain-containing protein</fullName>
    </recommendedName>
</protein>
<gene>
    <name evidence="1" type="ORF">ELI19_06455</name>
</gene>
<reference evidence="1 2" key="1">
    <citation type="submission" date="2019-02" db="EMBL/GenBank/DDBJ databases">
        <title>The genomic architecture of introgression among sibling species of bacteria.</title>
        <authorList>
            <person name="Cavassim M.I.A."/>
            <person name="Moeskjaer S."/>
            <person name="Moslemi C."/>
            <person name="Fields B."/>
            <person name="Bachmann A."/>
            <person name="Vilhjalmsson B."/>
            <person name="Schierup M.H."/>
            <person name="Young J.P.W."/>
            <person name="Andersen S.U."/>
        </authorList>
    </citation>
    <scope>NUCLEOTIDE SEQUENCE [LARGE SCALE GENOMIC DNA]</scope>
    <source>
        <strain evidence="1 2">SM151B</strain>
    </source>
</reference>
<comment type="caution">
    <text evidence="1">The sequence shown here is derived from an EMBL/GenBank/DDBJ whole genome shotgun (WGS) entry which is preliminary data.</text>
</comment>
<evidence type="ECO:0008006" key="3">
    <source>
        <dbReference type="Google" id="ProtNLM"/>
    </source>
</evidence>
<dbReference type="Gene3D" id="3.40.50.450">
    <property type="match status" value="1"/>
</dbReference>
<name>A0ABD7PP03_RHILE</name>
<dbReference type="EMBL" id="SIPS01000001">
    <property type="protein sequence ID" value="TAW29153.1"/>
    <property type="molecule type" value="Genomic_DNA"/>
</dbReference>
<organism evidence="1 2">
    <name type="scientific">Rhizobium leguminosarum</name>
    <dbReference type="NCBI Taxonomy" id="384"/>
    <lineage>
        <taxon>Bacteria</taxon>
        <taxon>Pseudomonadati</taxon>
        <taxon>Pseudomonadota</taxon>
        <taxon>Alphaproteobacteria</taxon>
        <taxon>Hyphomicrobiales</taxon>
        <taxon>Rhizobiaceae</taxon>
        <taxon>Rhizobium/Agrobacterium group</taxon>
        <taxon>Rhizobium</taxon>
    </lineage>
</organism>
<proteinExistence type="predicted"/>
<dbReference type="RefSeq" id="WP_130726614.1">
    <property type="nucleotide sequence ID" value="NZ_SINY01000001.1"/>
</dbReference>
<evidence type="ECO:0000313" key="2">
    <source>
        <dbReference type="Proteomes" id="UP000292036"/>
    </source>
</evidence>
<accession>A0ABD7PP03</accession>